<keyword evidence="2" id="KW-1185">Reference proteome</keyword>
<dbReference type="EMBL" id="KL363237">
    <property type="protein sequence ID" value="KFD51616.1"/>
    <property type="molecule type" value="Genomic_DNA"/>
</dbReference>
<sequence length="139" mass="15507">MDNALLTERTLKRKGKSSCFLLASIVRFKFSPASLTWSASHADSGCPVEAISELPLGWVPIHSLEKSDNFESNNDNNGYHFSVWRIGINADRSVSGTEHRCHLTFVAQFSPFVCLMGGFQSDHYLAICKANIAKMWPIK</sequence>
<accession>A0A085M320</accession>
<reference evidence="1 2" key="1">
    <citation type="journal article" date="2014" name="Nat. Genet.">
        <title>Genome and transcriptome of the porcine whipworm Trichuris suis.</title>
        <authorList>
            <person name="Jex A.R."/>
            <person name="Nejsum P."/>
            <person name="Schwarz E.M."/>
            <person name="Hu L."/>
            <person name="Young N.D."/>
            <person name="Hall R.S."/>
            <person name="Korhonen P.K."/>
            <person name="Liao S."/>
            <person name="Thamsborg S."/>
            <person name="Xia J."/>
            <person name="Xu P."/>
            <person name="Wang S."/>
            <person name="Scheerlinck J.P."/>
            <person name="Hofmann A."/>
            <person name="Sternberg P.W."/>
            <person name="Wang J."/>
            <person name="Gasser R.B."/>
        </authorList>
    </citation>
    <scope>NUCLEOTIDE SEQUENCE [LARGE SCALE GENOMIC DNA]</scope>
    <source>
        <strain evidence="1">DCEP-RM93M</strain>
    </source>
</reference>
<proteinExistence type="predicted"/>
<organism evidence="1 2">
    <name type="scientific">Trichuris suis</name>
    <name type="common">pig whipworm</name>
    <dbReference type="NCBI Taxonomy" id="68888"/>
    <lineage>
        <taxon>Eukaryota</taxon>
        <taxon>Metazoa</taxon>
        <taxon>Ecdysozoa</taxon>
        <taxon>Nematoda</taxon>
        <taxon>Enoplea</taxon>
        <taxon>Dorylaimia</taxon>
        <taxon>Trichinellida</taxon>
        <taxon>Trichuridae</taxon>
        <taxon>Trichuris</taxon>
    </lineage>
</organism>
<name>A0A085M320_9BILA</name>
<dbReference type="Proteomes" id="UP000030764">
    <property type="component" value="Unassembled WGS sequence"/>
</dbReference>
<evidence type="ECO:0000313" key="1">
    <source>
        <dbReference type="EMBL" id="KFD51616.1"/>
    </source>
</evidence>
<dbReference type="AlphaFoldDB" id="A0A085M320"/>
<evidence type="ECO:0000313" key="2">
    <source>
        <dbReference type="Proteomes" id="UP000030764"/>
    </source>
</evidence>
<gene>
    <name evidence="1" type="ORF">M513_07495</name>
</gene>
<protein>
    <submittedName>
        <fullName evidence="1">Uncharacterized protein</fullName>
    </submittedName>
</protein>